<reference evidence="3 4" key="3">
    <citation type="journal article" date="2011" name="Nat. Chem. Biol.">
        <title>Reveromycin A biosynthesis uses RevG and RevJ for stereospecific spiroacetal formation.</title>
        <authorList>
            <person name="Takahashi S."/>
            <person name="Toyoda A."/>
            <person name="Sekiyama Y."/>
            <person name="Takagi H."/>
            <person name="Nogawa T."/>
            <person name="Uramoto M."/>
            <person name="Suzuki R."/>
            <person name="Koshino H."/>
            <person name="Kumano T."/>
            <person name="Panthee S."/>
            <person name="Dairi T."/>
            <person name="Ishikawa J."/>
            <person name="Ikeda H."/>
            <person name="Sakaki Y."/>
            <person name="Osada H."/>
        </authorList>
    </citation>
    <scope>NUCLEOTIDE SEQUENCE [LARGE SCALE GENOMIC DNA]</scope>
    <source>
        <strain evidence="3 4">SN-593</strain>
    </source>
</reference>
<proteinExistence type="predicted"/>
<evidence type="ECO:0000259" key="2">
    <source>
        <dbReference type="SMART" id="SM00631"/>
    </source>
</evidence>
<dbReference type="GO" id="GO:0008270">
    <property type="term" value="F:zinc ion binding"/>
    <property type="evidence" value="ECO:0007669"/>
    <property type="project" value="InterPro"/>
</dbReference>
<dbReference type="Proteomes" id="UP000595703">
    <property type="component" value="Chromosome"/>
</dbReference>
<protein>
    <submittedName>
        <fullName evidence="3">Putative hydroxylacyl-CoA dehydrogenase</fullName>
    </submittedName>
</protein>
<dbReference type="InterPro" id="IPR000834">
    <property type="entry name" value="Peptidase_M14"/>
</dbReference>
<reference evidence="3 4" key="2">
    <citation type="journal article" date="2011" name="J. Antibiot.">
        <title>Furaquinocins I and J: novel polyketide isoprenoid hybrid compounds from Streptomyces reveromyceticus SN-593.</title>
        <authorList>
            <person name="Panthee S."/>
            <person name="Takahashi S."/>
            <person name="Takagi H."/>
            <person name="Nogawa T."/>
            <person name="Oowada E."/>
            <person name="Uramoto M."/>
            <person name="Osada H."/>
        </authorList>
    </citation>
    <scope>NUCLEOTIDE SEQUENCE [LARGE SCALE GENOMIC DNA]</scope>
    <source>
        <strain evidence="3 4">SN-593</strain>
    </source>
</reference>
<evidence type="ECO:0000313" key="3">
    <source>
        <dbReference type="EMBL" id="BBA99194.1"/>
    </source>
</evidence>
<gene>
    <name evidence="3" type="ORF">RVR_5716</name>
</gene>
<sequence length="430" mass="45933">MADAYPSVAGVVATAAAFALSHPGLCTLRVVGRSRAGRPLHLLTVGHGRRNVLVVAGPHSDERVGASTALRLAEHVAHDPVLHAGADVSWHLLLCLDPDGAVRHEAGPAIRRTPAAHFRHAYRPPADEQPEWAPSVRPPDDQLPESRALVDLIDELRPVMQCSLHANDVGGCWIQLTRDVPGLAEPLGKLAAEHDVPVQIGTYDALRWTVSGPGVYVLPEPGARGCGDRSAAADVERSTWVRPHRHGGMTALFEVPMWTARSVADPAPCPDSERELARIGRQLRGHARRVEVLLAEARAVLPTGAPERAHLLRVVAALAAACPQVAAEWERLPPDALPPGTMPLTAAHVAALDIAARRIPLRAAGLLMRLLDGSPDPATTGVRAACAQQFTRWADELSTGHDPVWVPVEEQVRLQSEAVLAAFRLAVAGE</sequence>
<accession>A0A7U3UUV7</accession>
<dbReference type="SUPFAM" id="SSF53187">
    <property type="entry name" value="Zn-dependent exopeptidases"/>
    <property type="match status" value="1"/>
</dbReference>
<dbReference type="KEGG" id="arev:RVR_5716"/>
<dbReference type="Gene3D" id="3.40.630.10">
    <property type="entry name" value="Zn peptidases"/>
    <property type="match status" value="1"/>
</dbReference>
<dbReference type="RefSeq" id="WP_202235214.1">
    <property type="nucleotide sequence ID" value="NZ_AP018365.1"/>
</dbReference>
<name>A0A7U3UUV7_9ACTN</name>
<reference evidence="3 4" key="4">
    <citation type="journal article" date="2020" name="Sci. Rep.">
        <title>beta-carboline chemical signals induce reveromycin production through a LuxR family regulator in Streptomyces sp. SN-593.</title>
        <authorList>
            <person name="Panthee S."/>
            <person name="Kito N."/>
            <person name="Hayashi T."/>
            <person name="Shimizu T."/>
            <person name="Ishikawa J."/>
            <person name="Hamamoto H."/>
            <person name="Osada H."/>
            <person name="Takahashi S."/>
        </authorList>
    </citation>
    <scope>NUCLEOTIDE SEQUENCE [LARGE SCALE GENOMIC DNA]</scope>
    <source>
        <strain evidence="3 4">SN-593</strain>
    </source>
</reference>
<dbReference type="EMBL" id="AP018365">
    <property type="protein sequence ID" value="BBA99194.1"/>
    <property type="molecule type" value="Genomic_DNA"/>
</dbReference>
<organism evidence="3 4">
    <name type="scientific">Actinacidiphila reveromycinica</name>
    <dbReference type="NCBI Taxonomy" id="659352"/>
    <lineage>
        <taxon>Bacteria</taxon>
        <taxon>Bacillati</taxon>
        <taxon>Actinomycetota</taxon>
        <taxon>Actinomycetes</taxon>
        <taxon>Kitasatosporales</taxon>
        <taxon>Streptomycetaceae</taxon>
        <taxon>Actinacidiphila</taxon>
    </lineage>
</organism>
<feature type="region of interest" description="Disordered" evidence="1">
    <location>
        <begin position="124"/>
        <end position="143"/>
    </location>
</feature>
<feature type="domain" description="Peptidase M14" evidence="2">
    <location>
        <begin position="5"/>
        <end position="282"/>
    </location>
</feature>
<dbReference type="SMART" id="SM00631">
    <property type="entry name" value="Zn_pept"/>
    <property type="match status" value="1"/>
</dbReference>
<reference evidence="3 4" key="1">
    <citation type="journal article" date="2010" name="J. Bacteriol.">
        <title>Biochemical characterization of a novel indole prenyltransferase from Streptomyces sp. SN-593.</title>
        <authorList>
            <person name="Takahashi S."/>
            <person name="Takagi H."/>
            <person name="Toyoda A."/>
            <person name="Uramoto M."/>
            <person name="Nogawa T."/>
            <person name="Ueki M."/>
            <person name="Sakaki Y."/>
            <person name="Osada H."/>
        </authorList>
    </citation>
    <scope>NUCLEOTIDE SEQUENCE [LARGE SCALE GENOMIC DNA]</scope>
    <source>
        <strain evidence="3 4">SN-593</strain>
    </source>
</reference>
<dbReference type="GO" id="GO:0006508">
    <property type="term" value="P:proteolysis"/>
    <property type="evidence" value="ECO:0007669"/>
    <property type="project" value="InterPro"/>
</dbReference>
<evidence type="ECO:0000313" key="4">
    <source>
        <dbReference type="Proteomes" id="UP000595703"/>
    </source>
</evidence>
<dbReference type="GO" id="GO:0004181">
    <property type="term" value="F:metallocarboxypeptidase activity"/>
    <property type="evidence" value="ECO:0007669"/>
    <property type="project" value="InterPro"/>
</dbReference>
<keyword evidence="4" id="KW-1185">Reference proteome</keyword>
<evidence type="ECO:0000256" key="1">
    <source>
        <dbReference type="SAM" id="MobiDB-lite"/>
    </source>
</evidence>
<dbReference type="Pfam" id="PF00246">
    <property type="entry name" value="Peptidase_M14"/>
    <property type="match status" value="1"/>
</dbReference>
<dbReference type="AlphaFoldDB" id="A0A7U3UUV7"/>